<accession>A0A7W6HCW0</accession>
<evidence type="ECO:0000256" key="3">
    <source>
        <dbReference type="ARBA" id="ARBA00022989"/>
    </source>
</evidence>
<proteinExistence type="predicted"/>
<organism evidence="6 7">
    <name type="scientific">Aurantimonas endophytica</name>
    <dbReference type="NCBI Taxonomy" id="1522175"/>
    <lineage>
        <taxon>Bacteria</taxon>
        <taxon>Pseudomonadati</taxon>
        <taxon>Pseudomonadota</taxon>
        <taxon>Alphaproteobacteria</taxon>
        <taxon>Hyphomicrobiales</taxon>
        <taxon>Aurantimonadaceae</taxon>
        <taxon>Aurantimonas</taxon>
    </lineage>
</organism>
<gene>
    <name evidence="6" type="ORF">GGR03_001980</name>
</gene>
<reference evidence="6 7" key="1">
    <citation type="submission" date="2020-08" db="EMBL/GenBank/DDBJ databases">
        <title>Genomic Encyclopedia of Type Strains, Phase IV (KMG-IV): sequencing the most valuable type-strain genomes for metagenomic binning, comparative biology and taxonomic classification.</title>
        <authorList>
            <person name="Goeker M."/>
        </authorList>
    </citation>
    <scope>NUCLEOTIDE SEQUENCE [LARGE SCALE GENOMIC DNA]</scope>
    <source>
        <strain evidence="6 7">DSM 103570</strain>
    </source>
</reference>
<dbReference type="RefSeq" id="WP_183207450.1">
    <property type="nucleotide sequence ID" value="NZ_JAAAMM010000002.1"/>
</dbReference>
<evidence type="ECO:0000256" key="2">
    <source>
        <dbReference type="ARBA" id="ARBA00022692"/>
    </source>
</evidence>
<sequence length="192" mass="20490">MSDANSQSASLAPERVATLLGRAAVIAVLLLFMVGWLRAMGRPWVCPCGTVELWQGALTAEENSQQFSDWYSALHVIFGMALFGFVHAMKPHWATGAKLVVAVASSAAWEAMENTPVLIELFSNATNAVPYFGDSILNAIGDTLFVALGFLAAAKLPAWMTVLIALALEATIAFAIKDGFVIGTLRLFGVDI</sequence>
<evidence type="ECO:0000256" key="1">
    <source>
        <dbReference type="ARBA" id="ARBA00022475"/>
    </source>
</evidence>
<feature type="transmembrane region" description="Helical" evidence="5">
    <location>
        <begin position="70"/>
        <end position="89"/>
    </location>
</feature>
<keyword evidence="4 5" id="KW-0472">Membrane</keyword>
<dbReference type="InterPro" id="IPR019691">
    <property type="entry name" value="DUF2585"/>
</dbReference>
<evidence type="ECO:0000313" key="6">
    <source>
        <dbReference type="EMBL" id="MBB4002905.1"/>
    </source>
</evidence>
<dbReference type="Proteomes" id="UP000588647">
    <property type="component" value="Unassembled WGS sequence"/>
</dbReference>
<dbReference type="EMBL" id="JACIEM010000002">
    <property type="protein sequence ID" value="MBB4002905.1"/>
    <property type="molecule type" value="Genomic_DNA"/>
</dbReference>
<comment type="caution">
    <text evidence="6">The sequence shown here is derived from an EMBL/GenBank/DDBJ whole genome shotgun (WGS) entry which is preliminary data.</text>
</comment>
<keyword evidence="7" id="KW-1185">Reference proteome</keyword>
<dbReference type="GO" id="GO:0005886">
    <property type="term" value="C:plasma membrane"/>
    <property type="evidence" value="ECO:0007669"/>
    <property type="project" value="InterPro"/>
</dbReference>
<keyword evidence="3 5" id="KW-1133">Transmembrane helix</keyword>
<evidence type="ECO:0000256" key="4">
    <source>
        <dbReference type="ARBA" id="ARBA00023136"/>
    </source>
</evidence>
<feature type="transmembrane region" description="Helical" evidence="5">
    <location>
        <begin position="16"/>
        <end position="37"/>
    </location>
</feature>
<keyword evidence="2 5" id="KW-0812">Transmembrane</keyword>
<protein>
    <submittedName>
        <fullName evidence="6">Uncharacterized protein</fullName>
    </submittedName>
</protein>
<evidence type="ECO:0000256" key="5">
    <source>
        <dbReference type="SAM" id="Phobius"/>
    </source>
</evidence>
<evidence type="ECO:0000313" key="7">
    <source>
        <dbReference type="Proteomes" id="UP000588647"/>
    </source>
</evidence>
<keyword evidence="1" id="KW-1003">Cell membrane</keyword>
<dbReference type="AlphaFoldDB" id="A0A7W6HCW0"/>
<name>A0A7W6HCW0_9HYPH</name>
<dbReference type="Pfam" id="PF10755">
    <property type="entry name" value="DUF2585"/>
    <property type="match status" value="1"/>
</dbReference>